<gene>
    <name evidence="1" type="primary">fxsA</name>
    <name evidence="1" type="ORF">PV367_06195</name>
</gene>
<accession>A0AAJ2UJH4</accession>
<dbReference type="InterPro" id="IPR026334">
    <property type="entry name" value="FxSxx-COOH"/>
</dbReference>
<evidence type="ECO:0000313" key="2">
    <source>
        <dbReference type="Proteomes" id="UP001273589"/>
    </source>
</evidence>
<evidence type="ECO:0000313" key="1">
    <source>
        <dbReference type="EMBL" id="MDX3129403.1"/>
    </source>
</evidence>
<dbReference type="RefSeq" id="WP_037704047.1">
    <property type="nucleotide sequence ID" value="NZ_JARAWN010000022.1"/>
</dbReference>
<comment type="caution">
    <text evidence="1">The sequence shown here is derived from an EMBL/GenBank/DDBJ whole genome shotgun (WGS) entry which is preliminary data.</text>
</comment>
<dbReference type="Proteomes" id="UP001273589">
    <property type="component" value="Unassembled WGS sequence"/>
</dbReference>
<dbReference type="EMBL" id="JARAWN010000022">
    <property type="protein sequence ID" value="MDX3129403.1"/>
    <property type="molecule type" value="Genomic_DNA"/>
</dbReference>
<protein>
    <submittedName>
        <fullName evidence="1">FxSxx-COOH protein</fullName>
    </submittedName>
</protein>
<organism evidence="1 2">
    <name type="scientific">Streptomyces europaeiscabiei</name>
    <dbReference type="NCBI Taxonomy" id="146819"/>
    <lineage>
        <taxon>Bacteria</taxon>
        <taxon>Bacillati</taxon>
        <taxon>Actinomycetota</taxon>
        <taxon>Actinomycetes</taxon>
        <taxon>Kitasatosporales</taxon>
        <taxon>Streptomycetaceae</taxon>
        <taxon>Streptomyces</taxon>
    </lineage>
</organism>
<dbReference type="AlphaFoldDB" id="A0AAJ2UJH4"/>
<name>A0AAJ2UJH4_9ACTN</name>
<proteinExistence type="predicted"/>
<sequence>MDAPRNSHNSTRLVDISMVPSRRLKVVARKDTVLGHAVRRHLEERDGASRTTDVVFDSAL</sequence>
<reference evidence="1" key="1">
    <citation type="journal article" date="2023" name="Microb. Genom.">
        <title>Mesoterricola silvestris gen. nov., sp. nov., Mesoterricola sediminis sp. nov., Geothrix oryzae sp. nov., Geothrix edaphica sp. nov., Geothrix rubra sp. nov., and Geothrix limicola sp. nov., six novel members of Acidobacteriota isolated from soils.</title>
        <authorList>
            <person name="Weisberg A.J."/>
            <person name="Pearce E."/>
            <person name="Kramer C.G."/>
            <person name="Chang J.H."/>
            <person name="Clarke C.R."/>
        </authorList>
    </citation>
    <scope>NUCLEOTIDE SEQUENCE</scope>
    <source>
        <strain evidence="1">ND06-05F</strain>
    </source>
</reference>
<dbReference type="NCBIfam" id="TIGR04268">
    <property type="entry name" value="FxSxx-COOH"/>
    <property type="match status" value="1"/>
</dbReference>